<name>A0A510K9W4_9FUSO</name>
<dbReference type="AlphaFoldDB" id="A0A510K9W4"/>
<dbReference type="Proteomes" id="UP000321397">
    <property type="component" value="Chromosome"/>
</dbReference>
<protein>
    <submittedName>
        <fullName evidence="1">Uncharacterized protein</fullName>
    </submittedName>
</protein>
<evidence type="ECO:0000313" key="2">
    <source>
        <dbReference type="Proteomes" id="UP000321397"/>
    </source>
</evidence>
<evidence type="ECO:0000313" key="1">
    <source>
        <dbReference type="EMBL" id="BBM48374.1"/>
    </source>
</evidence>
<reference evidence="1 2" key="1">
    <citation type="submission" date="2019-07" db="EMBL/GenBank/DDBJ databases">
        <title>Complete Genome Sequence of Leptotrichia wadei Strain JMUB3933.</title>
        <authorList>
            <person name="Watanabe S."/>
            <person name="Cui L."/>
        </authorList>
    </citation>
    <scope>NUCLEOTIDE SEQUENCE [LARGE SCALE GENOMIC DNA]</scope>
    <source>
        <strain evidence="1 2">JMUB3933</strain>
    </source>
</reference>
<organism evidence="1 2">
    <name type="scientific">Leptotrichia wadei</name>
    <dbReference type="NCBI Taxonomy" id="157687"/>
    <lineage>
        <taxon>Bacteria</taxon>
        <taxon>Fusobacteriati</taxon>
        <taxon>Fusobacteriota</taxon>
        <taxon>Fusobacteriia</taxon>
        <taxon>Fusobacteriales</taxon>
        <taxon>Leptotrichiaceae</taxon>
        <taxon>Leptotrichia</taxon>
    </lineage>
</organism>
<gene>
    <name evidence="1" type="ORF">JMUB3933_1890</name>
</gene>
<dbReference type="EMBL" id="AP019834">
    <property type="protein sequence ID" value="BBM48374.1"/>
    <property type="molecule type" value="Genomic_DNA"/>
</dbReference>
<proteinExistence type="predicted"/>
<sequence length="60" mass="6844">MLFIKLNDTFSLALKLMSNAEAVAFTNFLFDYFYRMILICGKRFTNYTGNRKIGSGCIGC</sequence>
<accession>A0A510K9W4</accession>